<dbReference type="InterPro" id="IPR003141">
    <property type="entry name" value="Pol/His_phosphatase_N"/>
</dbReference>
<dbReference type="STRING" id="415015.SAMN05660462_02676"/>
<dbReference type="AlphaFoldDB" id="A0A1H3S4T8"/>
<dbReference type="InterPro" id="IPR016195">
    <property type="entry name" value="Pol/histidinol_Pase-like"/>
</dbReference>
<gene>
    <name evidence="2" type="ORF">SAMN05660462_02676</name>
</gene>
<dbReference type="RefSeq" id="WP_091732270.1">
    <property type="nucleotide sequence ID" value="NZ_FNQE01000035.1"/>
</dbReference>
<protein>
    <recommendedName>
        <fullName evidence="1">Polymerase/histidinol phosphatase N-terminal domain-containing protein</fullName>
    </recommendedName>
</protein>
<accession>A0A1H3S4T8</accession>
<reference evidence="2 3" key="1">
    <citation type="submission" date="2016-10" db="EMBL/GenBank/DDBJ databases">
        <authorList>
            <person name="de Groot N.N."/>
        </authorList>
    </citation>
    <scope>NUCLEOTIDE SEQUENCE [LARGE SCALE GENOMIC DNA]</scope>
    <source>
        <strain evidence="2 3">DSM 21650</strain>
    </source>
</reference>
<evidence type="ECO:0000313" key="3">
    <source>
        <dbReference type="Proteomes" id="UP000198625"/>
    </source>
</evidence>
<sequence length="237" mass="26787">MKVAYDLHIHSALSPCGDNDMTPNNIVNMAFLKKLQVIAITDHNSMLNVLPAMEVAAKRGIVVVPGIEVNTKEEVHVLCYFPTIEEGMKFQDIIYNSLPNIDNREDLFGQQLVLDKDDKVIGDIKKMLLNSSEYSLEEILELVKEHKGVLVPAHVDRNSFSIISSLGFIPESLNIKAIEAYDLNKLSKFNKILELDKYKIIKNSDAHYLTHINEANHYLDLEATSISSVVDYLKDME</sequence>
<dbReference type="SUPFAM" id="SSF89550">
    <property type="entry name" value="PHP domain-like"/>
    <property type="match status" value="1"/>
</dbReference>
<dbReference type="Gene3D" id="3.20.20.140">
    <property type="entry name" value="Metal-dependent hydrolases"/>
    <property type="match status" value="1"/>
</dbReference>
<dbReference type="SMART" id="SM00481">
    <property type="entry name" value="POLIIIAc"/>
    <property type="match status" value="1"/>
</dbReference>
<dbReference type="CDD" id="cd07432">
    <property type="entry name" value="PHP_HisPPase"/>
    <property type="match status" value="1"/>
</dbReference>
<feature type="domain" description="Polymerase/histidinol phosphatase N-terminal" evidence="1">
    <location>
        <begin position="5"/>
        <end position="73"/>
    </location>
</feature>
<evidence type="ECO:0000259" key="1">
    <source>
        <dbReference type="SMART" id="SM00481"/>
    </source>
</evidence>
<dbReference type="Pfam" id="PF02811">
    <property type="entry name" value="PHP"/>
    <property type="match status" value="1"/>
</dbReference>
<dbReference type="InterPro" id="IPR052018">
    <property type="entry name" value="PHP_domain"/>
</dbReference>
<dbReference type="OrthoDB" id="9791620at2"/>
<dbReference type="PANTHER" id="PTHR42924:SF3">
    <property type="entry name" value="POLYMERASE_HISTIDINOL PHOSPHATASE N-TERMINAL DOMAIN-CONTAINING PROTEIN"/>
    <property type="match status" value="1"/>
</dbReference>
<organism evidence="2 3">
    <name type="scientific">Proteiniborus ethanoligenes</name>
    <dbReference type="NCBI Taxonomy" id="415015"/>
    <lineage>
        <taxon>Bacteria</taxon>
        <taxon>Bacillati</taxon>
        <taxon>Bacillota</taxon>
        <taxon>Clostridia</taxon>
        <taxon>Eubacteriales</taxon>
        <taxon>Proteiniborus</taxon>
    </lineage>
</organism>
<dbReference type="InterPro" id="IPR004013">
    <property type="entry name" value="PHP_dom"/>
</dbReference>
<dbReference type="PANTHER" id="PTHR42924">
    <property type="entry name" value="EXONUCLEASE"/>
    <property type="match status" value="1"/>
</dbReference>
<dbReference type="EMBL" id="FNQE01000035">
    <property type="protein sequence ID" value="SDZ32139.1"/>
    <property type="molecule type" value="Genomic_DNA"/>
</dbReference>
<evidence type="ECO:0000313" key="2">
    <source>
        <dbReference type="EMBL" id="SDZ32139.1"/>
    </source>
</evidence>
<dbReference type="GO" id="GO:0004534">
    <property type="term" value="F:5'-3' RNA exonuclease activity"/>
    <property type="evidence" value="ECO:0007669"/>
    <property type="project" value="TreeGrafter"/>
</dbReference>
<dbReference type="GO" id="GO:0035312">
    <property type="term" value="F:5'-3' DNA exonuclease activity"/>
    <property type="evidence" value="ECO:0007669"/>
    <property type="project" value="TreeGrafter"/>
</dbReference>
<keyword evidence="3" id="KW-1185">Reference proteome</keyword>
<dbReference type="Proteomes" id="UP000198625">
    <property type="component" value="Unassembled WGS sequence"/>
</dbReference>
<proteinExistence type="predicted"/>
<name>A0A1H3S4T8_9FIRM</name>